<organism evidence="2 3">
    <name type="scientific">Paracoccus haematequi</name>
    <dbReference type="NCBI Taxonomy" id="2491866"/>
    <lineage>
        <taxon>Bacteria</taxon>
        <taxon>Pseudomonadati</taxon>
        <taxon>Pseudomonadota</taxon>
        <taxon>Alphaproteobacteria</taxon>
        <taxon>Rhodobacterales</taxon>
        <taxon>Paracoccaceae</taxon>
        <taxon>Paracoccus</taxon>
    </lineage>
</organism>
<feature type="region of interest" description="Disordered" evidence="1">
    <location>
        <begin position="50"/>
        <end position="147"/>
    </location>
</feature>
<evidence type="ECO:0000313" key="2">
    <source>
        <dbReference type="EMBL" id="VDS06838.1"/>
    </source>
</evidence>
<evidence type="ECO:0000256" key="1">
    <source>
        <dbReference type="SAM" id="MobiDB-lite"/>
    </source>
</evidence>
<evidence type="ECO:0000313" key="3">
    <source>
        <dbReference type="Proteomes" id="UP000270743"/>
    </source>
</evidence>
<feature type="compositionally biased region" description="Basic residues" evidence="1">
    <location>
        <begin position="58"/>
        <end position="71"/>
    </location>
</feature>
<reference evidence="2 3" key="1">
    <citation type="submission" date="2018-12" db="EMBL/GenBank/DDBJ databases">
        <authorList>
            <person name="Criscuolo A."/>
        </authorList>
    </citation>
    <scope>NUCLEOTIDE SEQUENCE [LARGE SCALE GENOMIC DNA]</scope>
    <source>
        <strain evidence="2">ACIP1116241</strain>
    </source>
</reference>
<protein>
    <submittedName>
        <fullName evidence="2">Uncharacterized protein</fullName>
    </submittedName>
</protein>
<feature type="region of interest" description="Disordered" evidence="1">
    <location>
        <begin position="190"/>
        <end position="211"/>
    </location>
</feature>
<dbReference type="Proteomes" id="UP000270743">
    <property type="component" value="Unassembled WGS sequence"/>
</dbReference>
<feature type="compositionally biased region" description="Low complexity" evidence="1">
    <location>
        <begin position="75"/>
        <end position="85"/>
    </location>
</feature>
<dbReference type="AlphaFoldDB" id="A0A447IHC1"/>
<keyword evidence="3" id="KW-1185">Reference proteome</keyword>
<dbReference type="EMBL" id="UZWE01000004">
    <property type="protein sequence ID" value="VDS06838.1"/>
    <property type="molecule type" value="Genomic_DNA"/>
</dbReference>
<feature type="compositionally biased region" description="Basic and acidic residues" evidence="1">
    <location>
        <begin position="92"/>
        <end position="127"/>
    </location>
</feature>
<proteinExistence type="predicted"/>
<gene>
    <name evidence="2" type="ORF">PARHAE_00009</name>
</gene>
<name>A0A447IHC1_9RHOB</name>
<accession>A0A447IHC1</accession>
<sequence length="211" mass="23617">MTQEGGRRKFPVNLPGAARAKHLDGICRAPRRDDQAAIAVLPDDTGITVRSRNLPFRPRPRRGRSTGRALRRQISSPLRSPSRAFRSARRPALGDRPCDSRVRRQTRLETRPERGFRKASRPSDRPRKPTVRQPDLRQERGTPGRIRAPIVRRRKIIHACTTFENATDRTKRRRALMLSARKCCAGISGKAATASAASPSDFTIGRSGDLS</sequence>